<dbReference type="InterPro" id="IPR025233">
    <property type="entry name" value="DUF4176"/>
</dbReference>
<proteinExistence type="predicted"/>
<sequence length="119" mass="13984">MRNTMELIIKERKFFMLPIGSIVYLKEGTSKLMILNKAPILPAEDKEQKGIMYDYTGCIYPQGLDPNNVLYFNEENIDKVVSEDYKDEEETRFQEIYNSWMKENGNTFEKGTVSRPLVR</sequence>
<dbReference type="EMBL" id="BSKO01000001">
    <property type="protein sequence ID" value="GLO65774.1"/>
    <property type="molecule type" value="Genomic_DNA"/>
</dbReference>
<organism evidence="1 2">
    <name type="scientific">Oceanobacillus kimchii</name>
    <dbReference type="NCBI Taxonomy" id="746691"/>
    <lineage>
        <taxon>Bacteria</taxon>
        <taxon>Bacillati</taxon>
        <taxon>Bacillota</taxon>
        <taxon>Bacilli</taxon>
        <taxon>Bacillales</taxon>
        <taxon>Bacillaceae</taxon>
        <taxon>Oceanobacillus</taxon>
    </lineage>
</organism>
<protein>
    <submittedName>
        <fullName evidence="1">Type II secretion protein</fullName>
    </submittedName>
</protein>
<dbReference type="Proteomes" id="UP001275436">
    <property type="component" value="Unassembled WGS sequence"/>
</dbReference>
<reference evidence="1 2" key="1">
    <citation type="submission" date="2023-02" db="EMBL/GenBank/DDBJ databases">
        <title>Oceanobacillus kimchii IFOP_LL358 isolated form Alexandrium catenella lab strain.</title>
        <authorList>
            <person name="Gajardo G."/>
            <person name="Ueki S."/>
            <person name="Maruyama F."/>
        </authorList>
    </citation>
    <scope>NUCLEOTIDE SEQUENCE [LARGE SCALE GENOMIC DNA]</scope>
    <source>
        <strain evidence="1 2">IFOP_LL358</strain>
    </source>
</reference>
<name>A0ABQ5TJ92_9BACI</name>
<comment type="caution">
    <text evidence="1">The sequence shown here is derived from an EMBL/GenBank/DDBJ whole genome shotgun (WGS) entry which is preliminary data.</text>
</comment>
<gene>
    <name evidence="1" type="ORF">MACH08_15580</name>
</gene>
<keyword evidence="2" id="KW-1185">Reference proteome</keyword>
<evidence type="ECO:0000313" key="2">
    <source>
        <dbReference type="Proteomes" id="UP001275436"/>
    </source>
</evidence>
<evidence type="ECO:0000313" key="1">
    <source>
        <dbReference type="EMBL" id="GLO65774.1"/>
    </source>
</evidence>
<dbReference type="Pfam" id="PF13780">
    <property type="entry name" value="DUF4176"/>
    <property type="match status" value="1"/>
</dbReference>
<accession>A0ABQ5TJ92</accession>